<dbReference type="Proteomes" id="UP000807469">
    <property type="component" value="Unassembled WGS sequence"/>
</dbReference>
<feature type="coiled-coil region" evidence="1">
    <location>
        <begin position="40"/>
        <end position="103"/>
    </location>
</feature>
<feature type="compositionally biased region" description="Low complexity" evidence="2">
    <location>
        <begin position="931"/>
        <end position="951"/>
    </location>
</feature>
<feature type="compositionally biased region" description="Acidic residues" evidence="2">
    <location>
        <begin position="1166"/>
        <end position="1181"/>
    </location>
</feature>
<name>A0A9P5Z7B7_9AGAR</name>
<feature type="region of interest" description="Disordered" evidence="2">
    <location>
        <begin position="510"/>
        <end position="543"/>
    </location>
</feature>
<proteinExistence type="predicted"/>
<feature type="compositionally biased region" description="Low complexity" evidence="2">
    <location>
        <begin position="720"/>
        <end position="735"/>
    </location>
</feature>
<organism evidence="3 4">
    <name type="scientific">Pholiota conissans</name>
    <dbReference type="NCBI Taxonomy" id="109636"/>
    <lineage>
        <taxon>Eukaryota</taxon>
        <taxon>Fungi</taxon>
        <taxon>Dikarya</taxon>
        <taxon>Basidiomycota</taxon>
        <taxon>Agaricomycotina</taxon>
        <taxon>Agaricomycetes</taxon>
        <taxon>Agaricomycetidae</taxon>
        <taxon>Agaricales</taxon>
        <taxon>Agaricineae</taxon>
        <taxon>Strophariaceae</taxon>
        <taxon>Pholiota</taxon>
    </lineage>
</organism>
<feature type="compositionally biased region" description="Low complexity" evidence="2">
    <location>
        <begin position="694"/>
        <end position="708"/>
    </location>
</feature>
<dbReference type="OrthoDB" id="2592022at2759"/>
<feature type="region of interest" description="Disordered" evidence="2">
    <location>
        <begin position="928"/>
        <end position="1038"/>
    </location>
</feature>
<feature type="compositionally biased region" description="Low complexity" evidence="2">
    <location>
        <begin position="960"/>
        <end position="979"/>
    </location>
</feature>
<dbReference type="AlphaFoldDB" id="A0A9P5Z7B7"/>
<evidence type="ECO:0000313" key="3">
    <source>
        <dbReference type="EMBL" id="KAF9481948.1"/>
    </source>
</evidence>
<evidence type="ECO:0000313" key="4">
    <source>
        <dbReference type="Proteomes" id="UP000807469"/>
    </source>
</evidence>
<feature type="compositionally biased region" description="Pro residues" evidence="2">
    <location>
        <begin position="709"/>
        <end position="719"/>
    </location>
</feature>
<evidence type="ECO:0000256" key="2">
    <source>
        <dbReference type="SAM" id="MobiDB-lite"/>
    </source>
</evidence>
<keyword evidence="1" id="KW-0175">Coiled coil</keyword>
<sequence>MSFDDNPVALELKTLRASVVRFQEEAHTSAVKLQRYSFDSAKLHERAVHLERENDQLKAELAVLRANPHPDDDTSESDARSQVQDMTLALRRLSQKLSSTEDALLSKTTELIHAQAEMVKAKAAAESAYELGAKVRGREEAALARERHLQDRIEQLEEDARIGDVALKEYAALVREMAAAKSSHTNGSATTAEEVDEGTRISATLLEGKLTRSRLLAQFEAETAKLETELQGARAEIEVTKSLLEAEKKVTAALVQELGNTKNVLEKLHLEDGTAAKMVSRYMQFSQTSTNALLSKLSTLKARHAGTLSTLSSQNDSLTARLRASEAHGERLLSTLDELGGEIMRETWGRRREVGLRIRMGGREERIAEGLRRWVRKCDEMIGRARSNEPTSHAESENVLEALLSVAQDARILLASLDEGVLDEEIALSLSSNRARAFIVNIGMDGLLDELRQESERRIVLEKRLAAVTDLPALNGFISGDEHVNAEAGPTNDKPQSDAPVPTVVVDGVSDMPPAVPEKSPILSPASQTTQLPPRHSPETADEATHNFTDTNDESIGAVSSSLNGDAFAQPIPFPSATISSVLVESTVALEVASETDAPALELSDPIMQTPSPLYSKVEVDSKDNNALGAEMVVTSEYPQNLESPATVPLAVDELPSILVPSPLLTISTLTQDASSESDTSQLVTSVLPTPAASTETTQDTSTSTPSQGSPPPTPPPTVEFPSTSTKPPSTSISSPPSPQHSPSPFASALPTVKTRTIIAPHPLLGELVRVTKRYDDLQRAFRDCHIALESLKTGVNDTMSASADSLQRYMIPKDILDAALRRLDDYTEDARVELEIRISDEALLSKGYEALLSVPGALSMVAPEGTAPDDNEVPVQSDVERQATEFVEGTDPAVCRARETFARKLEDVQHDIAALKRAIHDPEFFAPPGSSSSLAPSSSSSALTSPSVSSGDLSTSDRGSGQSSGGWTSWIRSASRPASPAPPSQGPAPTFGNIMTAPRLRHSPSSGNLHAAPPPQPPSVRARRPSFFGLGGGASEPPPNPLAALELRVPMPTFAAAGAHPSSPTSASMFGGPYGVLSPTSPLKPMTMAPGTRVRTVSSTMYMLGLGAAGAASNNGGGRMARSVSAAGGFVTPPSPSPLKTTMHGRPLASSSLGKGVPAPISLDTENEEEDTEEEDDTDV</sequence>
<comment type="caution">
    <text evidence="3">The sequence shown here is derived from an EMBL/GenBank/DDBJ whole genome shotgun (WGS) entry which is preliminary data.</text>
</comment>
<feature type="region of interest" description="Disordered" evidence="2">
    <location>
        <begin position="482"/>
        <end position="501"/>
    </location>
</feature>
<feature type="region of interest" description="Disordered" evidence="2">
    <location>
        <begin position="690"/>
        <end position="748"/>
    </location>
</feature>
<feature type="region of interest" description="Disordered" evidence="2">
    <location>
        <begin position="1128"/>
        <end position="1181"/>
    </location>
</feature>
<evidence type="ECO:0000256" key="1">
    <source>
        <dbReference type="SAM" id="Coils"/>
    </source>
</evidence>
<dbReference type="EMBL" id="MU155172">
    <property type="protein sequence ID" value="KAF9481948.1"/>
    <property type="molecule type" value="Genomic_DNA"/>
</dbReference>
<protein>
    <submittedName>
        <fullName evidence="3">Uncharacterized protein</fullName>
    </submittedName>
</protein>
<feature type="non-terminal residue" evidence="3">
    <location>
        <position position="1181"/>
    </location>
</feature>
<gene>
    <name evidence="3" type="ORF">BDN70DRAFT_875738</name>
</gene>
<reference evidence="3" key="1">
    <citation type="submission" date="2020-11" db="EMBL/GenBank/DDBJ databases">
        <authorList>
            <consortium name="DOE Joint Genome Institute"/>
            <person name="Ahrendt S."/>
            <person name="Riley R."/>
            <person name="Andreopoulos W."/>
            <person name="Labutti K."/>
            <person name="Pangilinan J."/>
            <person name="Ruiz-Duenas F.J."/>
            <person name="Barrasa J.M."/>
            <person name="Sanchez-Garcia M."/>
            <person name="Camarero S."/>
            <person name="Miyauchi S."/>
            <person name="Serrano A."/>
            <person name="Linde D."/>
            <person name="Babiker R."/>
            <person name="Drula E."/>
            <person name="Ayuso-Fernandez I."/>
            <person name="Pacheco R."/>
            <person name="Padilla G."/>
            <person name="Ferreira P."/>
            <person name="Barriuso J."/>
            <person name="Kellner H."/>
            <person name="Castanera R."/>
            <person name="Alfaro M."/>
            <person name="Ramirez L."/>
            <person name="Pisabarro A.G."/>
            <person name="Kuo A."/>
            <person name="Tritt A."/>
            <person name="Lipzen A."/>
            <person name="He G."/>
            <person name="Yan M."/>
            <person name="Ng V."/>
            <person name="Cullen D."/>
            <person name="Martin F."/>
            <person name="Rosso M.-N."/>
            <person name="Henrissat B."/>
            <person name="Hibbett D."/>
            <person name="Martinez A.T."/>
            <person name="Grigoriev I.V."/>
        </authorList>
    </citation>
    <scope>NUCLEOTIDE SEQUENCE</scope>
    <source>
        <strain evidence="3">CIRM-BRFM 674</strain>
    </source>
</reference>
<keyword evidence="4" id="KW-1185">Reference proteome</keyword>
<accession>A0A9P5Z7B7</accession>